<evidence type="ECO:0000259" key="3">
    <source>
        <dbReference type="PROSITE" id="PS50137"/>
    </source>
</evidence>
<dbReference type="GO" id="GO:0030422">
    <property type="term" value="P:siRNA processing"/>
    <property type="evidence" value="ECO:0007669"/>
    <property type="project" value="TreeGrafter"/>
</dbReference>
<dbReference type="GO" id="GO:0035197">
    <property type="term" value="F:siRNA binding"/>
    <property type="evidence" value="ECO:0007669"/>
    <property type="project" value="TreeGrafter"/>
</dbReference>
<dbReference type="Proteomes" id="UP000187209">
    <property type="component" value="Unassembled WGS sequence"/>
</dbReference>
<accession>A0A1R2B9Z4</accession>
<dbReference type="GO" id="GO:0070920">
    <property type="term" value="P:regulation of regulatory ncRNA processing"/>
    <property type="evidence" value="ECO:0007669"/>
    <property type="project" value="TreeGrafter"/>
</dbReference>
<dbReference type="Pfam" id="PF00035">
    <property type="entry name" value="dsrm"/>
    <property type="match status" value="1"/>
</dbReference>
<dbReference type="GO" id="GO:0003725">
    <property type="term" value="F:double-stranded RNA binding"/>
    <property type="evidence" value="ECO:0007669"/>
    <property type="project" value="TreeGrafter"/>
</dbReference>
<dbReference type="SMART" id="SM00358">
    <property type="entry name" value="DSRM"/>
    <property type="match status" value="1"/>
</dbReference>
<evidence type="ECO:0000313" key="4">
    <source>
        <dbReference type="EMBL" id="OMJ73598.1"/>
    </source>
</evidence>
<dbReference type="Gene3D" id="3.30.160.20">
    <property type="match status" value="1"/>
</dbReference>
<dbReference type="GO" id="GO:0005634">
    <property type="term" value="C:nucleus"/>
    <property type="evidence" value="ECO:0007669"/>
    <property type="project" value="TreeGrafter"/>
</dbReference>
<evidence type="ECO:0000256" key="2">
    <source>
        <dbReference type="PROSITE-ProRule" id="PRU00266"/>
    </source>
</evidence>
<reference evidence="4 5" key="1">
    <citation type="submission" date="2016-11" db="EMBL/GenBank/DDBJ databases">
        <title>The macronuclear genome of Stentor coeruleus: a giant cell with tiny introns.</title>
        <authorList>
            <person name="Slabodnick M."/>
            <person name="Ruby J.G."/>
            <person name="Reiff S.B."/>
            <person name="Swart E.C."/>
            <person name="Gosai S."/>
            <person name="Prabakaran S."/>
            <person name="Witkowska E."/>
            <person name="Larue G.E."/>
            <person name="Fisher S."/>
            <person name="Freeman R.M."/>
            <person name="Gunawardena J."/>
            <person name="Chu W."/>
            <person name="Stover N.A."/>
            <person name="Gregory B.D."/>
            <person name="Nowacki M."/>
            <person name="Derisi J."/>
            <person name="Roy S.W."/>
            <person name="Marshall W.F."/>
            <person name="Sood P."/>
        </authorList>
    </citation>
    <scope>NUCLEOTIDE SEQUENCE [LARGE SCALE GENOMIC DNA]</scope>
    <source>
        <strain evidence="4">WM001</strain>
    </source>
</reference>
<dbReference type="PANTHER" id="PTHR46205:SF3">
    <property type="entry name" value="LOQUACIOUS, ISOFORM B"/>
    <property type="match status" value="1"/>
</dbReference>
<gene>
    <name evidence="4" type="ORF">SteCoe_27673</name>
</gene>
<proteinExistence type="predicted"/>
<dbReference type="SUPFAM" id="SSF54768">
    <property type="entry name" value="dsRNA-binding domain-like"/>
    <property type="match status" value="1"/>
</dbReference>
<keyword evidence="1 2" id="KW-0694">RNA-binding</keyword>
<dbReference type="InterPro" id="IPR051247">
    <property type="entry name" value="RLC_Component"/>
</dbReference>
<sequence length="435" mass="50199">MTEDKVSKNPISILNEYCLGSEKTIDFTFEPKKGEFICNILYMGDIIATAQNKKKQIAKAKAAEQAINYLNIDIEVFLIQNKLKKLMENFKSKGSFHLVSNTPSFNYEYNLGKSFISSGTGETEKKAWESCAKSAIKVLKEFLRKRQYFTNLSEKRQVKGQENIRYKDPRVCILKGSLDQQLNQSIKKILQSFAINEQETLEIKTVDKEMKELAQCLEWEIYFLGSHSLGQVRKSKLEIDYALVLPEVHEHLVHDLFEICQKAHSAFTIGLEGFKLSSSLQLCENFINPYSMIPYIKMTRPSLVAFLYIYDNMNHPSLEHYKMYRPLNISQIKIKTSLLLRHWRYRFSVQIPVEILDLVVDNFICDDMNCGLALRVVMEKISSGIFLPGAKSLIRSKCHDDILKSWAIKNRCEVMGEAMKCLISLSQGEIEKYLE</sequence>
<dbReference type="PANTHER" id="PTHR46205">
    <property type="entry name" value="LOQUACIOUS, ISOFORM B"/>
    <property type="match status" value="1"/>
</dbReference>
<evidence type="ECO:0000256" key="1">
    <source>
        <dbReference type="ARBA" id="ARBA00022884"/>
    </source>
</evidence>
<feature type="domain" description="DRBM" evidence="3">
    <location>
        <begin position="9"/>
        <end position="72"/>
    </location>
</feature>
<comment type="caution">
    <text evidence="4">The sequence shown here is derived from an EMBL/GenBank/DDBJ whole genome shotgun (WGS) entry which is preliminary data.</text>
</comment>
<dbReference type="AlphaFoldDB" id="A0A1R2B9Z4"/>
<evidence type="ECO:0000313" key="5">
    <source>
        <dbReference type="Proteomes" id="UP000187209"/>
    </source>
</evidence>
<dbReference type="InterPro" id="IPR014720">
    <property type="entry name" value="dsRBD_dom"/>
</dbReference>
<name>A0A1R2B9Z4_9CILI</name>
<dbReference type="GO" id="GO:0005737">
    <property type="term" value="C:cytoplasm"/>
    <property type="evidence" value="ECO:0007669"/>
    <property type="project" value="TreeGrafter"/>
</dbReference>
<dbReference type="GO" id="GO:0070578">
    <property type="term" value="C:RISC-loading complex"/>
    <property type="evidence" value="ECO:0007669"/>
    <property type="project" value="TreeGrafter"/>
</dbReference>
<dbReference type="GO" id="GO:0016442">
    <property type="term" value="C:RISC complex"/>
    <property type="evidence" value="ECO:0007669"/>
    <property type="project" value="TreeGrafter"/>
</dbReference>
<dbReference type="PROSITE" id="PS50137">
    <property type="entry name" value="DS_RBD"/>
    <property type="match status" value="2"/>
</dbReference>
<organism evidence="4 5">
    <name type="scientific">Stentor coeruleus</name>
    <dbReference type="NCBI Taxonomy" id="5963"/>
    <lineage>
        <taxon>Eukaryota</taxon>
        <taxon>Sar</taxon>
        <taxon>Alveolata</taxon>
        <taxon>Ciliophora</taxon>
        <taxon>Postciliodesmatophora</taxon>
        <taxon>Heterotrichea</taxon>
        <taxon>Heterotrichida</taxon>
        <taxon>Stentoridae</taxon>
        <taxon>Stentor</taxon>
    </lineage>
</organism>
<dbReference type="EMBL" id="MPUH01000810">
    <property type="protein sequence ID" value="OMJ73598.1"/>
    <property type="molecule type" value="Genomic_DNA"/>
</dbReference>
<feature type="domain" description="DRBM" evidence="3">
    <location>
        <begin position="78"/>
        <end position="141"/>
    </location>
</feature>
<protein>
    <recommendedName>
        <fullName evidence="3">DRBM domain-containing protein</fullName>
    </recommendedName>
</protein>
<keyword evidence="5" id="KW-1185">Reference proteome</keyword>